<dbReference type="Pfam" id="PF07690">
    <property type="entry name" value="MFS_1"/>
    <property type="match status" value="1"/>
</dbReference>
<dbReference type="PANTHER" id="PTHR43124:SF5">
    <property type="entry name" value="PURINE RIBONUCLEOSIDE EFFLUX PUMP NEPI"/>
    <property type="match status" value="1"/>
</dbReference>
<dbReference type="InterPro" id="IPR050189">
    <property type="entry name" value="MFS_Efflux_Transporters"/>
</dbReference>
<feature type="domain" description="Major facilitator superfamily (MFS) profile" evidence="7">
    <location>
        <begin position="34"/>
        <end position="407"/>
    </location>
</feature>
<evidence type="ECO:0000256" key="1">
    <source>
        <dbReference type="ARBA" id="ARBA00004651"/>
    </source>
</evidence>
<dbReference type="Proteomes" id="UP000306441">
    <property type="component" value="Unassembled WGS sequence"/>
</dbReference>
<evidence type="ECO:0000313" key="8">
    <source>
        <dbReference type="EMBL" id="THF57983.1"/>
    </source>
</evidence>
<dbReference type="InterPro" id="IPR011701">
    <property type="entry name" value="MFS"/>
</dbReference>
<feature type="transmembrane region" description="Helical" evidence="6">
    <location>
        <begin position="320"/>
        <end position="344"/>
    </location>
</feature>
<dbReference type="PROSITE" id="PS50850">
    <property type="entry name" value="MFS"/>
    <property type="match status" value="1"/>
</dbReference>
<evidence type="ECO:0000256" key="5">
    <source>
        <dbReference type="ARBA" id="ARBA00023136"/>
    </source>
</evidence>
<comment type="subcellular location">
    <subcellularLocation>
        <location evidence="1">Cell membrane</location>
        <topology evidence="1">Multi-pass membrane protein</topology>
    </subcellularLocation>
</comment>
<evidence type="ECO:0000256" key="6">
    <source>
        <dbReference type="SAM" id="Phobius"/>
    </source>
</evidence>
<dbReference type="SUPFAM" id="SSF103473">
    <property type="entry name" value="MFS general substrate transporter"/>
    <property type="match status" value="1"/>
</dbReference>
<dbReference type="InterPro" id="IPR020846">
    <property type="entry name" value="MFS_dom"/>
</dbReference>
<evidence type="ECO:0000313" key="9">
    <source>
        <dbReference type="Proteomes" id="UP000306441"/>
    </source>
</evidence>
<organism evidence="8 9">
    <name type="scientific">Ollibium composti</name>
    <dbReference type="NCBI Taxonomy" id="2675109"/>
    <lineage>
        <taxon>Bacteria</taxon>
        <taxon>Pseudomonadati</taxon>
        <taxon>Pseudomonadota</taxon>
        <taxon>Alphaproteobacteria</taxon>
        <taxon>Hyphomicrobiales</taxon>
        <taxon>Phyllobacteriaceae</taxon>
        <taxon>Ollibium</taxon>
    </lineage>
</organism>
<feature type="transmembrane region" description="Helical" evidence="6">
    <location>
        <begin position="267"/>
        <end position="288"/>
    </location>
</feature>
<feature type="transmembrane region" description="Helical" evidence="6">
    <location>
        <begin position="229"/>
        <end position="247"/>
    </location>
</feature>
<feature type="transmembrane region" description="Helical" evidence="6">
    <location>
        <begin position="158"/>
        <end position="180"/>
    </location>
</feature>
<dbReference type="RefSeq" id="WP_136356484.1">
    <property type="nucleotide sequence ID" value="NZ_SSNY01000004.1"/>
</dbReference>
<feature type="transmembrane region" description="Helical" evidence="6">
    <location>
        <begin position="125"/>
        <end position="146"/>
    </location>
</feature>
<keyword evidence="4 6" id="KW-1133">Transmembrane helix</keyword>
<dbReference type="InterPro" id="IPR036259">
    <property type="entry name" value="MFS_trans_sf"/>
</dbReference>
<evidence type="ECO:0000256" key="2">
    <source>
        <dbReference type="ARBA" id="ARBA00022475"/>
    </source>
</evidence>
<feature type="transmembrane region" description="Helical" evidence="6">
    <location>
        <begin position="295"/>
        <end position="314"/>
    </location>
</feature>
<feature type="transmembrane region" description="Helical" evidence="6">
    <location>
        <begin position="383"/>
        <end position="403"/>
    </location>
</feature>
<keyword evidence="5 6" id="KW-0472">Membrane</keyword>
<feature type="transmembrane region" description="Helical" evidence="6">
    <location>
        <begin position="186"/>
        <end position="208"/>
    </location>
</feature>
<dbReference type="PANTHER" id="PTHR43124">
    <property type="entry name" value="PURINE EFFLUX PUMP PBUE"/>
    <property type="match status" value="1"/>
</dbReference>
<protein>
    <submittedName>
        <fullName evidence="8">MFS transporter</fullName>
    </submittedName>
</protein>
<keyword evidence="9" id="KW-1185">Reference proteome</keyword>
<keyword evidence="2" id="KW-1003">Cell membrane</keyword>
<keyword evidence="3 6" id="KW-0812">Transmembrane</keyword>
<feature type="transmembrane region" description="Helical" evidence="6">
    <location>
        <begin position="31"/>
        <end position="53"/>
    </location>
</feature>
<dbReference type="Gene3D" id="1.20.1250.20">
    <property type="entry name" value="MFS general substrate transporter like domains"/>
    <property type="match status" value="1"/>
</dbReference>
<feature type="transmembrane region" description="Helical" evidence="6">
    <location>
        <begin position="73"/>
        <end position="92"/>
    </location>
</feature>
<feature type="transmembrane region" description="Helical" evidence="6">
    <location>
        <begin position="356"/>
        <end position="377"/>
    </location>
</feature>
<evidence type="ECO:0000256" key="3">
    <source>
        <dbReference type="ARBA" id="ARBA00022692"/>
    </source>
</evidence>
<sequence length="407" mass="41415">MSQTAIGVADATLDDAASPAPSVPKERSDPAWGAVLSLTLGVFGLVTTEFLPASLLTPLATDLGVSEGAAGQAVTATAVVAAVTAPTLAILTRTIDRRHVMWGLTVLLVASNLLAAFATSLPMLLLARVVLGVGLGGFWAMSGAIAMRLVPAAMLPRAMSIILTGVSVATVCAAPIGAYLGDLWGWRATFLLGAVIGVLTLAVQLATIPRLPPLDVASVRALFDVGRNRMIRIGLIAILLVASGNFAGFTYVRTFLEQVPVLDIETISLVLLAFGVAGFFGNLAGGFVAGRSLRLALSLAPLIMAVAALILVIAGASPLFAAIGIALWGFGFGGVPVSVQTWMIRAAPEQAESAGGLMVTAFQVAIASGAVFGGLLVDHVGVLGPFVLFGLAALSAAIVVALLTPRH</sequence>
<gene>
    <name evidence="8" type="ORF">E6C48_09610</name>
</gene>
<dbReference type="CDD" id="cd17324">
    <property type="entry name" value="MFS_NepI_like"/>
    <property type="match status" value="1"/>
</dbReference>
<accession>A0ABY2Q8J5</accession>
<evidence type="ECO:0000256" key="4">
    <source>
        <dbReference type="ARBA" id="ARBA00022989"/>
    </source>
</evidence>
<dbReference type="EMBL" id="SSNY01000004">
    <property type="protein sequence ID" value="THF57983.1"/>
    <property type="molecule type" value="Genomic_DNA"/>
</dbReference>
<feature type="transmembrane region" description="Helical" evidence="6">
    <location>
        <begin position="99"/>
        <end position="119"/>
    </location>
</feature>
<comment type="caution">
    <text evidence="8">The sequence shown here is derived from an EMBL/GenBank/DDBJ whole genome shotgun (WGS) entry which is preliminary data.</text>
</comment>
<name>A0ABY2Q8J5_9HYPH</name>
<proteinExistence type="predicted"/>
<evidence type="ECO:0000259" key="7">
    <source>
        <dbReference type="PROSITE" id="PS50850"/>
    </source>
</evidence>
<reference evidence="8 9" key="1">
    <citation type="submission" date="2019-04" db="EMBL/GenBank/DDBJ databases">
        <title>Mesorhizobium composti sp. nov., isolated from compost.</title>
        <authorList>
            <person name="Lin S.-Y."/>
            <person name="Hameed A."/>
            <person name="Hsieh Y.-T."/>
            <person name="Young C.-C."/>
        </authorList>
    </citation>
    <scope>NUCLEOTIDE SEQUENCE [LARGE SCALE GENOMIC DNA]</scope>
    <source>
        <strain evidence="8 9">CC-YTH430</strain>
    </source>
</reference>